<dbReference type="AlphaFoldDB" id="A0A8X8IDX5"/>
<dbReference type="InterPro" id="IPR039426">
    <property type="entry name" value="TonB-dep_rcpt-like"/>
</dbReference>
<evidence type="ECO:0000256" key="2">
    <source>
        <dbReference type="ARBA" id="ARBA00022448"/>
    </source>
</evidence>
<dbReference type="Pfam" id="PF13715">
    <property type="entry name" value="CarbopepD_reg_2"/>
    <property type="match status" value="1"/>
</dbReference>
<sequence length="779" mass="88186">MTAVTKRILTLFCFFFTFSWNVANAQERFTVSGIIKDKSTGEVLIGAAVKIEELNTGTTTNAYGFYAISVKPGTYSLNVSFQGYQLFSQKTTLRADLRNDIELMPVSTVLNEVVVSSKRKNEHIAKPVMGVEKLNLSEINLLPVLLGERDVLKSIQLLPGIKSAGEGSSGFFVRGGSADQNLILLDEAPVYNASHLLGFFSTFNSDAIKDVSVYKGSMPAQYGGRLSSVVDIKMKDGNSKDYNVSGGLGLISSRINIEGPIVKDKGSFIISARRTYADQFLKLSRDTTVNNNKLYFYDLNLKANYMLGKRDRLYLSGYFGRDVLGFAETFKSDWGNTTGTLRWNHIFSRNLFSNTSLIYSNYNYVIKIKSGKQLLTINSKIEDLNFKQDFDLFLNNNNKLKFGANAIFHTNSPGRVTSDDSAFTGNKVQNKKSLESAVYFSHEIKASERLNLIYGLRLSNLTVLGPGNFYTYDTAGNTTDTMRYGPGATVVSYWNLEPRISASYQLNERRSIKASYTRNVQNLHFLSNTTTSSPTDLWLPSTNNVQPETADQFAIGYYQTSANDQYELTVETYYKWMQHQIDYKSGALLRANDNVENQLLYGVGRAYGIEWLLRKKYGRLSGWVGYTLSKTERRFDQINNGQYFPARQDITHDISLVGIYKLSDRWALSGTWVYNTGNAVTFPSGKYHVNGQTVFVYTERNGYRMPPYHRLDIAATVENKKNKSRRYQSSWTFGIYNLYGRENAYTITFQDDPDHPEKTQALRTALFKFIPSITWNFKF</sequence>
<dbReference type="InterPro" id="IPR000531">
    <property type="entry name" value="Beta-barrel_TonB"/>
</dbReference>
<reference evidence="13 14" key="1">
    <citation type="submission" date="2016-10" db="EMBL/GenBank/DDBJ databases">
        <authorList>
            <person name="Varghese N."/>
            <person name="Submissions S."/>
        </authorList>
    </citation>
    <scope>NUCLEOTIDE SEQUENCE [LARGE SCALE GENOMIC DNA]</scope>
    <source>
        <strain evidence="13 14">DSM 25353</strain>
    </source>
</reference>
<dbReference type="SUPFAM" id="SSF56935">
    <property type="entry name" value="Porins"/>
    <property type="match status" value="1"/>
</dbReference>
<keyword evidence="5 9" id="KW-0798">TonB box</keyword>
<dbReference type="InterPro" id="IPR036942">
    <property type="entry name" value="Beta-barrel_TonB_sf"/>
</dbReference>
<feature type="domain" description="TonB-dependent receptor-like beta-barrel" evidence="11">
    <location>
        <begin position="285"/>
        <end position="738"/>
    </location>
</feature>
<accession>A0A8X8IDX5</accession>
<dbReference type="EMBL" id="FNNO01000011">
    <property type="protein sequence ID" value="SDX22476.1"/>
    <property type="molecule type" value="Genomic_DNA"/>
</dbReference>
<evidence type="ECO:0000313" key="14">
    <source>
        <dbReference type="Proteomes" id="UP000198711"/>
    </source>
</evidence>
<dbReference type="InterPro" id="IPR037066">
    <property type="entry name" value="Plug_dom_sf"/>
</dbReference>
<comment type="similarity">
    <text evidence="8 9">Belongs to the TonB-dependent receptor family.</text>
</comment>
<feature type="domain" description="TonB-dependent receptor plug" evidence="12">
    <location>
        <begin position="148"/>
        <end position="225"/>
    </location>
</feature>
<evidence type="ECO:0000256" key="8">
    <source>
        <dbReference type="PROSITE-ProRule" id="PRU01360"/>
    </source>
</evidence>
<evidence type="ECO:0000256" key="1">
    <source>
        <dbReference type="ARBA" id="ARBA00004571"/>
    </source>
</evidence>
<name>A0A8X8IDX5_9BACT</name>
<dbReference type="InterPro" id="IPR008969">
    <property type="entry name" value="CarboxyPept-like_regulatory"/>
</dbReference>
<evidence type="ECO:0000256" key="7">
    <source>
        <dbReference type="ARBA" id="ARBA00023237"/>
    </source>
</evidence>
<keyword evidence="7 8" id="KW-0998">Cell outer membrane</keyword>
<comment type="subcellular location">
    <subcellularLocation>
        <location evidence="1 8">Cell outer membrane</location>
        <topology evidence="1 8">Multi-pass membrane protein</topology>
    </subcellularLocation>
</comment>
<keyword evidence="6 8" id="KW-0472">Membrane</keyword>
<dbReference type="Proteomes" id="UP000198711">
    <property type="component" value="Unassembled WGS sequence"/>
</dbReference>
<keyword evidence="14" id="KW-1185">Reference proteome</keyword>
<dbReference type="RefSeq" id="WP_092724486.1">
    <property type="nucleotide sequence ID" value="NZ_FNNO01000011.1"/>
</dbReference>
<dbReference type="Gene3D" id="2.40.170.20">
    <property type="entry name" value="TonB-dependent receptor, beta-barrel domain"/>
    <property type="match status" value="1"/>
</dbReference>
<gene>
    <name evidence="13" type="ORF">SAMN05444410_11152</name>
</gene>
<evidence type="ECO:0000256" key="9">
    <source>
        <dbReference type="RuleBase" id="RU003357"/>
    </source>
</evidence>
<evidence type="ECO:0000313" key="13">
    <source>
        <dbReference type="EMBL" id="SDX22476.1"/>
    </source>
</evidence>
<feature type="chain" id="PRO_5036455304" evidence="10">
    <location>
        <begin position="26"/>
        <end position="779"/>
    </location>
</feature>
<keyword evidence="2 8" id="KW-0813">Transport</keyword>
<feature type="signal peptide" evidence="10">
    <location>
        <begin position="1"/>
        <end position="25"/>
    </location>
</feature>
<evidence type="ECO:0000256" key="10">
    <source>
        <dbReference type="SAM" id="SignalP"/>
    </source>
</evidence>
<keyword evidence="13" id="KW-0675">Receptor</keyword>
<evidence type="ECO:0000256" key="4">
    <source>
        <dbReference type="ARBA" id="ARBA00022692"/>
    </source>
</evidence>
<protein>
    <submittedName>
        <fullName evidence="13">Outer membrane receptor proteins, mostly Fe transport</fullName>
    </submittedName>
</protein>
<dbReference type="Pfam" id="PF07715">
    <property type="entry name" value="Plug"/>
    <property type="match status" value="1"/>
</dbReference>
<dbReference type="Gene3D" id="2.170.130.10">
    <property type="entry name" value="TonB-dependent receptor, plug domain"/>
    <property type="match status" value="1"/>
</dbReference>
<evidence type="ECO:0000259" key="11">
    <source>
        <dbReference type="Pfam" id="PF00593"/>
    </source>
</evidence>
<evidence type="ECO:0000256" key="5">
    <source>
        <dbReference type="ARBA" id="ARBA00023077"/>
    </source>
</evidence>
<evidence type="ECO:0000256" key="6">
    <source>
        <dbReference type="ARBA" id="ARBA00023136"/>
    </source>
</evidence>
<dbReference type="Gene3D" id="2.60.40.1120">
    <property type="entry name" value="Carboxypeptidase-like, regulatory domain"/>
    <property type="match status" value="1"/>
</dbReference>
<dbReference type="InterPro" id="IPR012910">
    <property type="entry name" value="Plug_dom"/>
</dbReference>
<dbReference type="Pfam" id="PF00593">
    <property type="entry name" value="TonB_dep_Rec_b-barrel"/>
    <property type="match status" value="1"/>
</dbReference>
<keyword evidence="3 8" id="KW-1134">Transmembrane beta strand</keyword>
<proteinExistence type="inferred from homology"/>
<comment type="caution">
    <text evidence="13">The sequence shown here is derived from an EMBL/GenBank/DDBJ whole genome shotgun (WGS) entry which is preliminary data.</text>
</comment>
<evidence type="ECO:0000259" key="12">
    <source>
        <dbReference type="Pfam" id="PF07715"/>
    </source>
</evidence>
<dbReference type="PROSITE" id="PS52016">
    <property type="entry name" value="TONB_DEPENDENT_REC_3"/>
    <property type="match status" value="1"/>
</dbReference>
<organism evidence="13 14">
    <name type="scientific">Hydrobacter penzbergensis</name>
    <dbReference type="NCBI Taxonomy" id="1235997"/>
    <lineage>
        <taxon>Bacteria</taxon>
        <taxon>Pseudomonadati</taxon>
        <taxon>Bacteroidota</taxon>
        <taxon>Chitinophagia</taxon>
        <taxon>Chitinophagales</taxon>
        <taxon>Chitinophagaceae</taxon>
        <taxon>Hydrobacter</taxon>
    </lineage>
</organism>
<keyword evidence="4 8" id="KW-0812">Transmembrane</keyword>
<dbReference type="SUPFAM" id="SSF49464">
    <property type="entry name" value="Carboxypeptidase regulatory domain-like"/>
    <property type="match status" value="1"/>
</dbReference>
<keyword evidence="10" id="KW-0732">Signal</keyword>
<evidence type="ECO:0000256" key="3">
    <source>
        <dbReference type="ARBA" id="ARBA00022452"/>
    </source>
</evidence>
<dbReference type="GO" id="GO:0009279">
    <property type="term" value="C:cell outer membrane"/>
    <property type="evidence" value="ECO:0007669"/>
    <property type="project" value="UniProtKB-SubCell"/>
</dbReference>